<proteinExistence type="inferred from homology"/>
<dbReference type="SUPFAM" id="SSF52058">
    <property type="entry name" value="L domain-like"/>
    <property type="match status" value="1"/>
</dbReference>
<evidence type="ECO:0000256" key="21">
    <source>
        <dbReference type="SAM" id="MobiDB-lite"/>
    </source>
</evidence>
<dbReference type="InterPro" id="IPR052489">
    <property type="entry name" value="LRWD1"/>
</dbReference>
<keyword evidence="17" id="KW-0539">Nucleus</keyword>
<evidence type="ECO:0000256" key="7">
    <source>
        <dbReference type="ARBA" id="ARBA00022454"/>
    </source>
</evidence>
<dbReference type="InterPro" id="IPR015943">
    <property type="entry name" value="WD40/YVTN_repeat-like_dom_sf"/>
</dbReference>
<feature type="domain" description="Leucine-rich repeat and WD repeat-containing protein 1 LRR" evidence="22">
    <location>
        <begin position="5"/>
        <end position="167"/>
    </location>
</feature>
<dbReference type="SUPFAM" id="SSF50978">
    <property type="entry name" value="WD40 repeat-like"/>
    <property type="match status" value="1"/>
</dbReference>
<evidence type="ECO:0000313" key="24">
    <source>
        <dbReference type="EMBL" id="KAK5606015.1"/>
    </source>
</evidence>
<dbReference type="PROSITE" id="PS51450">
    <property type="entry name" value="LRR"/>
    <property type="match status" value="1"/>
</dbReference>
<sequence length="685" mass="77434">MGLKLEDLPVKLLSRLRSLKRWDLSGNRLQEFPKSLDLPALRYLDLSDNQMEDVTTLESLRGLEELKMDDNLYITVSDNYKLFVLLPNLRIYNSKDVTTSANHLRYVYSDNLRTRMIAVWERSFSLPDPISAEKMSSLEKNFVRAARQQVKFGPSSVADFTRWRVEILAKEYLRSLTEPKDGEDHTENKEKTDVSTPSKRKQTDPTTDATMSLTPRKKLRSDLPKSPPQSSPHKSSLRLKPQTGQRRTETPRSSTKMQQVKEKERKENPNRKDATAAQLHRNAHVLPVIKACSKTQPVSLKPLHILQCHSKQDSSEDFSTQLWACAFQALSESNGGSRLVATCGGDSVCVIDCETGMVMKKYKVPGEEFFSLAWSTVLMSRRGSAPSQACSILAAGGKRGVVKLIHPRDNVAYGEFRASRKSLSVLRFNHRRGNFLFTGSYDNKIAMWDVGGVDSHYNFKVVQLLTLEVGATPLHICLPPASPDTHLLTACEDGLHYYNTQLGANSTTKRSKEMEITFPIYKEEDKQHNYHTIDGLSFLTDDVVASKSHTHGSIYLWSWSRTRSQRPNKSNRSVCAEVLAELQWANTDIPYLALNTCPGWAYIVCGDDKGLIWTYHVTNLQENSFQTRKPIPPTEVLEWPTAVRKGLGRIEGPSINSVAMDPELHYLVALTDKNMVVIWKREASS</sequence>
<protein>
    <recommendedName>
        <fullName evidence="6">Leucine-rich repeat and WD repeat-containing protein 1</fullName>
    </recommendedName>
    <alternativeName>
        <fullName evidence="19">Origin recognition complex-associated protein</fullName>
    </alternativeName>
</protein>
<evidence type="ECO:0000256" key="2">
    <source>
        <dbReference type="ARBA" id="ARBA00004300"/>
    </source>
</evidence>
<dbReference type="Pfam" id="PF23215">
    <property type="entry name" value="WD_LRWD1"/>
    <property type="match status" value="1"/>
</dbReference>
<evidence type="ECO:0000256" key="14">
    <source>
        <dbReference type="ARBA" id="ARBA00022853"/>
    </source>
</evidence>
<dbReference type="GO" id="GO:0006260">
    <property type="term" value="P:DNA replication"/>
    <property type="evidence" value="ECO:0007669"/>
    <property type="project" value="UniProtKB-KW"/>
</dbReference>
<name>A0AAV9RBR2_9TELE</name>
<evidence type="ECO:0000256" key="8">
    <source>
        <dbReference type="ARBA" id="ARBA00022490"/>
    </source>
</evidence>
<dbReference type="PANTHER" id="PTHR24370">
    <property type="entry name" value="OPTICIN"/>
    <property type="match status" value="1"/>
</dbReference>
<dbReference type="InterPro" id="IPR056363">
    <property type="entry name" value="LRR_LRWD1_dom"/>
</dbReference>
<evidence type="ECO:0000256" key="20">
    <source>
        <dbReference type="PROSITE-ProRule" id="PRU00221"/>
    </source>
</evidence>
<dbReference type="PROSITE" id="PS00678">
    <property type="entry name" value="WD_REPEATS_1"/>
    <property type="match status" value="1"/>
</dbReference>
<dbReference type="Gene3D" id="2.130.10.10">
    <property type="entry name" value="YVTN repeat-like/Quinoprotein amine dehydrogenase"/>
    <property type="match status" value="1"/>
</dbReference>
<evidence type="ECO:0000256" key="12">
    <source>
        <dbReference type="ARBA" id="ARBA00022737"/>
    </source>
</evidence>
<evidence type="ECO:0000256" key="17">
    <source>
        <dbReference type="ARBA" id="ARBA00023242"/>
    </source>
</evidence>
<evidence type="ECO:0000256" key="1">
    <source>
        <dbReference type="ARBA" id="ARBA00004123"/>
    </source>
</evidence>
<gene>
    <name evidence="24" type="ORF">CRENBAI_001966</name>
</gene>
<dbReference type="InterPro" id="IPR019775">
    <property type="entry name" value="WD40_repeat_CS"/>
</dbReference>
<dbReference type="GO" id="GO:0071169">
    <property type="term" value="P:establishment of protein localization to chromatin"/>
    <property type="evidence" value="ECO:0007669"/>
    <property type="project" value="TreeGrafter"/>
</dbReference>
<evidence type="ECO:0000256" key="6">
    <source>
        <dbReference type="ARBA" id="ARBA00015536"/>
    </source>
</evidence>
<organism evidence="24 25">
    <name type="scientific">Crenichthys baileyi</name>
    <name type="common">White River springfish</name>
    <dbReference type="NCBI Taxonomy" id="28760"/>
    <lineage>
        <taxon>Eukaryota</taxon>
        <taxon>Metazoa</taxon>
        <taxon>Chordata</taxon>
        <taxon>Craniata</taxon>
        <taxon>Vertebrata</taxon>
        <taxon>Euteleostomi</taxon>
        <taxon>Actinopterygii</taxon>
        <taxon>Neopterygii</taxon>
        <taxon>Teleostei</taxon>
        <taxon>Neoteleostei</taxon>
        <taxon>Acanthomorphata</taxon>
        <taxon>Ovalentaria</taxon>
        <taxon>Atherinomorphae</taxon>
        <taxon>Cyprinodontiformes</taxon>
        <taxon>Goodeidae</taxon>
        <taxon>Crenichthys</taxon>
    </lineage>
</organism>
<comment type="similarity">
    <text evidence="5">Belongs to the LRWD1 family.</text>
</comment>
<evidence type="ECO:0000256" key="5">
    <source>
        <dbReference type="ARBA" id="ARBA00007545"/>
    </source>
</evidence>
<dbReference type="Pfam" id="PF23211">
    <property type="entry name" value="LRR_LRWD1"/>
    <property type="match status" value="1"/>
</dbReference>
<feature type="compositionally biased region" description="Polar residues" evidence="21">
    <location>
        <begin position="204"/>
        <end position="213"/>
    </location>
</feature>
<feature type="compositionally biased region" description="Basic and acidic residues" evidence="21">
    <location>
        <begin position="259"/>
        <end position="274"/>
    </location>
</feature>
<accession>A0AAV9RBR2</accession>
<keyword evidence="25" id="KW-1185">Reference proteome</keyword>
<evidence type="ECO:0000256" key="13">
    <source>
        <dbReference type="ARBA" id="ARBA00022838"/>
    </source>
</evidence>
<keyword evidence="8" id="KW-0963">Cytoplasm</keyword>
<keyword evidence="13" id="KW-0995">Kinetochore</keyword>
<dbReference type="InterPro" id="IPR001680">
    <property type="entry name" value="WD40_rpt"/>
</dbReference>
<dbReference type="InterPro" id="IPR056160">
    <property type="entry name" value="WD_LRWD1"/>
</dbReference>
<keyword evidence="14" id="KW-0156">Chromatin regulator</keyword>
<dbReference type="InterPro" id="IPR036322">
    <property type="entry name" value="WD40_repeat_dom_sf"/>
</dbReference>
<keyword evidence="9 20" id="KW-0853">WD repeat</keyword>
<dbReference type="GO" id="GO:0006325">
    <property type="term" value="P:chromatin organization"/>
    <property type="evidence" value="ECO:0007669"/>
    <property type="project" value="UniProtKB-KW"/>
</dbReference>
<evidence type="ECO:0000256" key="11">
    <source>
        <dbReference type="ARBA" id="ARBA00022705"/>
    </source>
</evidence>
<keyword evidence="15" id="KW-0779">Telomere</keyword>
<dbReference type="PANTHER" id="PTHR24370:SF10">
    <property type="entry name" value="LEUCINE-RICH REPEAT AND WD REPEAT-CONTAINING PROTEIN 1"/>
    <property type="match status" value="1"/>
</dbReference>
<evidence type="ECO:0000256" key="4">
    <source>
        <dbReference type="ARBA" id="ARBA00004629"/>
    </source>
</evidence>
<evidence type="ECO:0000256" key="9">
    <source>
        <dbReference type="ARBA" id="ARBA00022574"/>
    </source>
</evidence>
<dbReference type="GO" id="GO:0003682">
    <property type="term" value="F:chromatin binding"/>
    <property type="evidence" value="ECO:0007669"/>
    <property type="project" value="TreeGrafter"/>
</dbReference>
<comment type="subcellular location">
    <subcellularLocation>
        <location evidence="4">Chromosome</location>
        <location evidence="4">Centromere</location>
        <location evidence="4">Kinetochore</location>
    </subcellularLocation>
    <subcellularLocation>
        <location evidence="3">Chromosome</location>
        <location evidence="3">Telomere</location>
    </subcellularLocation>
    <subcellularLocation>
        <location evidence="2">Cytoplasm</location>
        <location evidence="2">Cytoskeleton</location>
        <location evidence="2">Microtubule organizing center</location>
        <location evidence="2">Centrosome</location>
    </subcellularLocation>
    <subcellularLocation>
        <location evidence="1">Nucleus</location>
    </subcellularLocation>
</comment>
<dbReference type="GO" id="GO:0000776">
    <property type="term" value="C:kinetochore"/>
    <property type="evidence" value="ECO:0007669"/>
    <property type="project" value="UniProtKB-KW"/>
</dbReference>
<reference evidence="24 25" key="1">
    <citation type="submission" date="2021-06" db="EMBL/GenBank/DDBJ databases">
        <authorList>
            <person name="Palmer J.M."/>
        </authorList>
    </citation>
    <scope>NUCLEOTIDE SEQUENCE [LARGE SCALE GENOMIC DNA]</scope>
    <source>
        <strain evidence="24 25">MEX-2019</strain>
        <tissue evidence="24">Muscle</tissue>
    </source>
</reference>
<dbReference type="Gene3D" id="3.80.10.10">
    <property type="entry name" value="Ribonuclease Inhibitor"/>
    <property type="match status" value="1"/>
</dbReference>
<dbReference type="Proteomes" id="UP001311232">
    <property type="component" value="Unassembled WGS sequence"/>
</dbReference>
<keyword evidence="16" id="KW-0206">Cytoskeleton</keyword>
<keyword evidence="12" id="KW-0677">Repeat</keyword>
<dbReference type="AlphaFoldDB" id="A0AAV9RBR2"/>
<feature type="domain" description="Leucine-rich repeat and WD repeat-containing protein 1 WD" evidence="23">
    <location>
        <begin position="298"/>
        <end position="680"/>
    </location>
</feature>
<evidence type="ECO:0000256" key="15">
    <source>
        <dbReference type="ARBA" id="ARBA00022895"/>
    </source>
</evidence>
<evidence type="ECO:0000259" key="23">
    <source>
        <dbReference type="Pfam" id="PF23215"/>
    </source>
</evidence>
<evidence type="ECO:0000256" key="16">
    <source>
        <dbReference type="ARBA" id="ARBA00023212"/>
    </source>
</evidence>
<evidence type="ECO:0000313" key="25">
    <source>
        <dbReference type="Proteomes" id="UP001311232"/>
    </source>
</evidence>
<keyword evidence="10" id="KW-0433">Leucine-rich repeat</keyword>
<evidence type="ECO:0000256" key="3">
    <source>
        <dbReference type="ARBA" id="ARBA00004574"/>
    </source>
</evidence>
<feature type="repeat" description="WD" evidence="20">
    <location>
        <begin position="416"/>
        <end position="450"/>
    </location>
</feature>
<keyword evidence="11" id="KW-0235">DNA replication</keyword>
<dbReference type="PROSITE" id="PS50082">
    <property type="entry name" value="WD_REPEATS_2"/>
    <property type="match status" value="1"/>
</dbReference>
<dbReference type="GO" id="GO:0000781">
    <property type="term" value="C:chromosome, telomeric region"/>
    <property type="evidence" value="ECO:0007669"/>
    <property type="project" value="UniProtKB-SubCell"/>
</dbReference>
<evidence type="ECO:0000256" key="18">
    <source>
        <dbReference type="ARBA" id="ARBA00023328"/>
    </source>
</evidence>
<evidence type="ECO:0000256" key="19">
    <source>
        <dbReference type="ARBA" id="ARBA00033046"/>
    </source>
</evidence>
<dbReference type="SMART" id="SM00320">
    <property type="entry name" value="WD40"/>
    <property type="match status" value="5"/>
</dbReference>
<comment type="caution">
    <text evidence="24">The sequence shown here is derived from an EMBL/GenBank/DDBJ whole genome shotgun (WGS) entry which is preliminary data.</text>
</comment>
<keyword evidence="7" id="KW-0158">Chromosome</keyword>
<dbReference type="GO" id="GO:0005664">
    <property type="term" value="C:nuclear origin of replication recognition complex"/>
    <property type="evidence" value="ECO:0007669"/>
    <property type="project" value="TreeGrafter"/>
</dbReference>
<dbReference type="InterPro" id="IPR032675">
    <property type="entry name" value="LRR_dom_sf"/>
</dbReference>
<feature type="region of interest" description="Disordered" evidence="21">
    <location>
        <begin position="178"/>
        <end position="275"/>
    </location>
</feature>
<evidence type="ECO:0000259" key="22">
    <source>
        <dbReference type="Pfam" id="PF23211"/>
    </source>
</evidence>
<keyword evidence="18" id="KW-0137">Centromere</keyword>
<dbReference type="EMBL" id="JAHHUM010002122">
    <property type="protein sequence ID" value="KAK5606015.1"/>
    <property type="molecule type" value="Genomic_DNA"/>
</dbReference>
<dbReference type="InterPro" id="IPR001611">
    <property type="entry name" value="Leu-rich_rpt"/>
</dbReference>
<feature type="compositionally biased region" description="Basic and acidic residues" evidence="21">
    <location>
        <begin position="178"/>
        <end position="193"/>
    </location>
</feature>
<evidence type="ECO:0000256" key="10">
    <source>
        <dbReference type="ARBA" id="ARBA00022614"/>
    </source>
</evidence>
<dbReference type="GO" id="GO:0005813">
    <property type="term" value="C:centrosome"/>
    <property type="evidence" value="ECO:0007669"/>
    <property type="project" value="UniProtKB-SubCell"/>
</dbReference>